<accession>A0ACB9M424</accession>
<keyword evidence="2" id="KW-1185">Reference proteome</keyword>
<sequence length="90" mass="10439">MCPNFHSGPAIEEAHAVYIRKIRRPMSLSGWVNRITSIHPKHEKDNDITAPHPRSWRLEAFESWKVISLRCTRSHGIVTSFLLETTITKF</sequence>
<evidence type="ECO:0000313" key="1">
    <source>
        <dbReference type="EMBL" id="KAI4318850.1"/>
    </source>
</evidence>
<name>A0ACB9M424_9MYRT</name>
<organism evidence="1 2">
    <name type="scientific">Melastoma candidum</name>
    <dbReference type="NCBI Taxonomy" id="119954"/>
    <lineage>
        <taxon>Eukaryota</taxon>
        <taxon>Viridiplantae</taxon>
        <taxon>Streptophyta</taxon>
        <taxon>Embryophyta</taxon>
        <taxon>Tracheophyta</taxon>
        <taxon>Spermatophyta</taxon>
        <taxon>Magnoliopsida</taxon>
        <taxon>eudicotyledons</taxon>
        <taxon>Gunneridae</taxon>
        <taxon>Pentapetalae</taxon>
        <taxon>rosids</taxon>
        <taxon>malvids</taxon>
        <taxon>Myrtales</taxon>
        <taxon>Melastomataceae</taxon>
        <taxon>Melastomatoideae</taxon>
        <taxon>Melastomateae</taxon>
        <taxon>Melastoma</taxon>
    </lineage>
</organism>
<evidence type="ECO:0000313" key="2">
    <source>
        <dbReference type="Proteomes" id="UP001057402"/>
    </source>
</evidence>
<dbReference type="EMBL" id="CM042889">
    <property type="protein sequence ID" value="KAI4318850.1"/>
    <property type="molecule type" value="Genomic_DNA"/>
</dbReference>
<protein>
    <submittedName>
        <fullName evidence="1">Uncharacterized protein</fullName>
    </submittedName>
</protein>
<dbReference type="Proteomes" id="UP001057402">
    <property type="component" value="Chromosome 10"/>
</dbReference>
<comment type="caution">
    <text evidence="1">The sequence shown here is derived from an EMBL/GenBank/DDBJ whole genome shotgun (WGS) entry which is preliminary data.</text>
</comment>
<reference evidence="2" key="1">
    <citation type="journal article" date="2023" name="Front. Plant Sci.">
        <title>Chromosomal-level genome assembly of Melastoma candidum provides insights into trichome evolution.</title>
        <authorList>
            <person name="Zhong Y."/>
            <person name="Wu W."/>
            <person name="Sun C."/>
            <person name="Zou P."/>
            <person name="Liu Y."/>
            <person name="Dai S."/>
            <person name="Zhou R."/>
        </authorList>
    </citation>
    <scope>NUCLEOTIDE SEQUENCE [LARGE SCALE GENOMIC DNA]</scope>
</reference>
<gene>
    <name evidence="1" type="ORF">MLD38_032510</name>
</gene>
<proteinExistence type="predicted"/>